<comment type="subcellular location">
    <subcellularLocation>
        <location evidence="1 9">Cell membrane</location>
        <topology evidence="1 9">Multi-pass membrane protein</topology>
    </subcellularLocation>
</comment>
<keyword evidence="4 10" id="KW-1003">Cell membrane</keyword>
<keyword evidence="8 9" id="KW-0472">Membrane</keyword>
<comment type="function">
    <text evidence="10">Part of the binding-protein-dependent transport system for phosphate; probably responsible for the translocation of the substrate across the membrane.</text>
</comment>
<gene>
    <name evidence="13" type="primary">pstC</name>
    <name evidence="13" type="ORF">C4K88_11935</name>
</gene>
<organism evidence="13 14">
    <name type="scientific">Arthrobacter pityocampae</name>
    <dbReference type="NCBI Taxonomy" id="547334"/>
    <lineage>
        <taxon>Bacteria</taxon>
        <taxon>Bacillati</taxon>
        <taxon>Actinomycetota</taxon>
        <taxon>Actinomycetes</taxon>
        <taxon>Micrococcales</taxon>
        <taxon>Micrococcaceae</taxon>
        <taxon>Arthrobacter</taxon>
    </lineage>
</organism>
<name>A0A2S5IV74_9MICC</name>
<reference evidence="13 14" key="1">
    <citation type="journal article" date="2014" name="Int. J. Syst. Evol. Microbiol.">
        <title>Arthrobacter pityocampae sp. nov., isolated from Thaumetopoea pityocampa (Lep., Thaumetopoeidae).</title>
        <authorList>
            <person name="Ince I.A."/>
            <person name="Demirbag Z."/>
            <person name="Kati H."/>
        </authorList>
    </citation>
    <scope>NUCLEOTIDE SEQUENCE [LARGE SCALE GENOMIC DNA]</scope>
    <source>
        <strain evidence="13 14">Tp2</strain>
    </source>
</reference>
<dbReference type="CDD" id="cd06261">
    <property type="entry name" value="TM_PBP2"/>
    <property type="match status" value="1"/>
</dbReference>
<keyword evidence="3 9" id="KW-0813">Transport</keyword>
<dbReference type="NCBIfam" id="TIGR02138">
    <property type="entry name" value="phosphate_pstC"/>
    <property type="match status" value="1"/>
</dbReference>
<dbReference type="InterPro" id="IPR000515">
    <property type="entry name" value="MetI-like"/>
</dbReference>
<feature type="transmembrane region" description="Helical" evidence="9">
    <location>
        <begin position="317"/>
        <end position="339"/>
    </location>
</feature>
<dbReference type="GO" id="GO:0006817">
    <property type="term" value="P:phosphate ion transport"/>
    <property type="evidence" value="ECO:0007669"/>
    <property type="project" value="UniProtKB-KW"/>
</dbReference>
<dbReference type="PANTHER" id="PTHR30425:SF1">
    <property type="entry name" value="PHOSPHATE TRANSPORT SYSTEM PERMEASE PROTEIN PSTC"/>
    <property type="match status" value="1"/>
</dbReference>
<keyword evidence="5 10" id="KW-0592">Phosphate transport</keyword>
<feature type="compositionally biased region" description="Polar residues" evidence="11">
    <location>
        <begin position="12"/>
        <end position="23"/>
    </location>
</feature>
<feature type="region of interest" description="Disordered" evidence="11">
    <location>
        <begin position="1"/>
        <end position="29"/>
    </location>
</feature>
<feature type="domain" description="ABC transmembrane type-1" evidence="12">
    <location>
        <begin position="110"/>
        <end position="335"/>
    </location>
</feature>
<dbReference type="PROSITE" id="PS50928">
    <property type="entry name" value="ABC_TM1"/>
    <property type="match status" value="1"/>
</dbReference>
<dbReference type="OrthoDB" id="9785113at2"/>
<dbReference type="AlphaFoldDB" id="A0A2S5IV74"/>
<evidence type="ECO:0000256" key="7">
    <source>
        <dbReference type="ARBA" id="ARBA00022989"/>
    </source>
</evidence>
<dbReference type="GO" id="GO:0005886">
    <property type="term" value="C:plasma membrane"/>
    <property type="evidence" value="ECO:0007669"/>
    <property type="project" value="UniProtKB-SubCell"/>
</dbReference>
<dbReference type="GO" id="GO:0005315">
    <property type="term" value="F:phosphate transmembrane transporter activity"/>
    <property type="evidence" value="ECO:0007669"/>
    <property type="project" value="InterPro"/>
</dbReference>
<evidence type="ECO:0000256" key="6">
    <source>
        <dbReference type="ARBA" id="ARBA00022692"/>
    </source>
</evidence>
<feature type="transmembrane region" description="Helical" evidence="9">
    <location>
        <begin position="203"/>
        <end position="221"/>
    </location>
</feature>
<dbReference type="SUPFAM" id="SSF161098">
    <property type="entry name" value="MetI-like"/>
    <property type="match status" value="1"/>
</dbReference>
<evidence type="ECO:0000256" key="4">
    <source>
        <dbReference type="ARBA" id="ARBA00022475"/>
    </source>
</evidence>
<keyword evidence="7 9" id="KW-1133">Transmembrane helix</keyword>
<dbReference type="Proteomes" id="UP000239297">
    <property type="component" value="Unassembled WGS sequence"/>
</dbReference>
<feature type="transmembrane region" description="Helical" evidence="9">
    <location>
        <begin position="58"/>
        <end position="82"/>
    </location>
</feature>
<keyword evidence="6 9" id="KW-0812">Transmembrane</keyword>
<comment type="caution">
    <text evidence="13">The sequence shown here is derived from an EMBL/GenBank/DDBJ whole genome shotgun (WGS) entry which is preliminary data.</text>
</comment>
<proteinExistence type="inferred from homology"/>
<dbReference type="InterPro" id="IPR051124">
    <property type="entry name" value="Phosphate_Transport_Permease"/>
</dbReference>
<evidence type="ECO:0000259" key="12">
    <source>
        <dbReference type="PROSITE" id="PS50928"/>
    </source>
</evidence>
<evidence type="ECO:0000256" key="3">
    <source>
        <dbReference type="ARBA" id="ARBA00022448"/>
    </source>
</evidence>
<dbReference type="InterPro" id="IPR035906">
    <property type="entry name" value="MetI-like_sf"/>
</dbReference>
<evidence type="ECO:0000256" key="11">
    <source>
        <dbReference type="SAM" id="MobiDB-lite"/>
    </source>
</evidence>
<evidence type="ECO:0000313" key="14">
    <source>
        <dbReference type="Proteomes" id="UP000239297"/>
    </source>
</evidence>
<evidence type="ECO:0000256" key="1">
    <source>
        <dbReference type="ARBA" id="ARBA00004651"/>
    </source>
</evidence>
<evidence type="ECO:0000256" key="5">
    <source>
        <dbReference type="ARBA" id="ARBA00022592"/>
    </source>
</evidence>
<keyword evidence="14" id="KW-1185">Reference proteome</keyword>
<evidence type="ECO:0000256" key="10">
    <source>
        <dbReference type="RuleBase" id="RU363054"/>
    </source>
</evidence>
<dbReference type="Gene3D" id="1.10.3720.10">
    <property type="entry name" value="MetI-like"/>
    <property type="match status" value="1"/>
</dbReference>
<dbReference type="EMBL" id="PRKW01000005">
    <property type="protein sequence ID" value="PPB48455.1"/>
    <property type="molecule type" value="Genomic_DNA"/>
</dbReference>
<evidence type="ECO:0000313" key="13">
    <source>
        <dbReference type="EMBL" id="PPB48455.1"/>
    </source>
</evidence>
<feature type="transmembrane region" description="Helical" evidence="9">
    <location>
        <begin position="147"/>
        <end position="168"/>
    </location>
</feature>
<dbReference type="InterPro" id="IPR011864">
    <property type="entry name" value="Phosphate_PstC"/>
</dbReference>
<evidence type="ECO:0000256" key="9">
    <source>
        <dbReference type="RuleBase" id="RU363032"/>
    </source>
</evidence>
<evidence type="ECO:0000256" key="8">
    <source>
        <dbReference type="ARBA" id="ARBA00023136"/>
    </source>
</evidence>
<accession>A0A2S5IV74</accession>
<protein>
    <recommendedName>
        <fullName evidence="10">Phosphate transport system permease protein</fullName>
    </recommendedName>
</protein>
<comment type="similarity">
    <text evidence="2 10">Belongs to the binding-protein-dependent transport system permease family. CysTW subfamily.</text>
</comment>
<sequence>METGRDRPPFTAGTSSDVPSSARTPGRHCIRNDRLEGKDVSTNSLKEPTDRGRAGDKIFSGVSLAAGVLILAVLFSVAVFLLVQAAPTFTADPTEITGGEGFAAYIVPIIIGTVIAATIALVIATPIAIAVALFISHYAPRRLARAFGYVIDLLAAIPSVIYGAWGYIVLAPQLATVYAWLAENLGWIPIFTGPASQTGKTMLTVGIVLAVMVIPIITSLSREIFLQTPSLHEEAALAMGATRWEMVRMAVLPFARPGIISATMLGLGRALGETMAVALVLSPGALVASLVKTGNQTIAAEIALNFPEAFGLRLNELIAAGLVLFVITLIVNMIARFIITRHKEFSGAN</sequence>
<feature type="transmembrane region" description="Helical" evidence="9">
    <location>
        <begin position="102"/>
        <end position="135"/>
    </location>
</feature>
<dbReference type="PANTHER" id="PTHR30425">
    <property type="entry name" value="PHOSPHATE TRANSPORT SYSTEM PERMEASE PROTEIN PST"/>
    <property type="match status" value="1"/>
</dbReference>
<evidence type="ECO:0000256" key="2">
    <source>
        <dbReference type="ARBA" id="ARBA00007069"/>
    </source>
</evidence>
<comment type="caution">
    <text evidence="10">Lacks conserved residue(s) required for the propagation of feature annotation.</text>
</comment>
<dbReference type="Pfam" id="PF00528">
    <property type="entry name" value="BPD_transp_1"/>
    <property type="match status" value="1"/>
</dbReference>